<accession>A0A1B4FAM9</accession>
<feature type="domain" description="DUF4224" evidence="1">
    <location>
        <begin position="22"/>
        <end position="63"/>
    </location>
</feature>
<organism evidence="2 3">
    <name type="scientific">Burkholderia mayonis</name>
    <dbReference type="NCBI Taxonomy" id="1385591"/>
    <lineage>
        <taxon>Bacteria</taxon>
        <taxon>Pseudomonadati</taxon>
        <taxon>Pseudomonadota</taxon>
        <taxon>Betaproteobacteria</taxon>
        <taxon>Burkholderiales</taxon>
        <taxon>Burkholderiaceae</taxon>
        <taxon>Burkholderia</taxon>
        <taxon>pseudomallei group</taxon>
    </lineage>
</organism>
<evidence type="ECO:0000259" key="1">
    <source>
        <dbReference type="Pfam" id="PF13986"/>
    </source>
</evidence>
<evidence type="ECO:0000313" key="2">
    <source>
        <dbReference type="EMBL" id="AOJ00754.1"/>
    </source>
</evidence>
<dbReference type="KEGG" id="buu:WS70_02070"/>
<keyword evidence="3" id="KW-1185">Reference proteome</keyword>
<dbReference type="AlphaFoldDB" id="A0A1B4FAM9"/>
<name>A0A1B4FAM9_9BURK</name>
<sequence>MNITMQEYPRRGPQRGAGAYLGRQELRELTGTPQRARQILWLAQQGWPHVVDVHGRVLVARAYHDKQMGIIESKHTRSLQLTSPASLNLGAV</sequence>
<protein>
    <recommendedName>
        <fullName evidence="1">DUF4224 domain-containing protein</fullName>
    </recommendedName>
</protein>
<reference evidence="2 3" key="1">
    <citation type="submission" date="2015-12" db="EMBL/GenBank/DDBJ databases">
        <title>Diversity of Burkholderia near neighbor genomes.</title>
        <authorList>
            <person name="Sahl J."/>
            <person name="Wagner D."/>
            <person name="Keim P."/>
        </authorList>
    </citation>
    <scope>NUCLEOTIDE SEQUENCE [LARGE SCALE GENOMIC DNA]</scope>
    <source>
        <strain evidence="2 3">BDU6</strain>
    </source>
</reference>
<dbReference type="Pfam" id="PF13986">
    <property type="entry name" value="DUF4224"/>
    <property type="match status" value="1"/>
</dbReference>
<gene>
    <name evidence="2" type="ORF">WS70_02070</name>
</gene>
<evidence type="ECO:0000313" key="3">
    <source>
        <dbReference type="Proteomes" id="UP000062519"/>
    </source>
</evidence>
<dbReference type="Proteomes" id="UP000062519">
    <property type="component" value="Chromosome 1"/>
</dbReference>
<proteinExistence type="predicted"/>
<dbReference type="EMBL" id="CP013386">
    <property type="protein sequence ID" value="AOJ00754.1"/>
    <property type="molecule type" value="Genomic_DNA"/>
</dbReference>
<dbReference type="InterPro" id="IPR025319">
    <property type="entry name" value="DUF4224"/>
</dbReference>